<organism evidence="2">
    <name type="scientific">Ixodes ricinus</name>
    <name type="common">Common tick</name>
    <name type="synonym">Acarus ricinus</name>
    <dbReference type="NCBI Taxonomy" id="34613"/>
    <lineage>
        <taxon>Eukaryota</taxon>
        <taxon>Metazoa</taxon>
        <taxon>Ecdysozoa</taxon>
        <taxon>Arthropoda</taxon>
        <taxon>Chelicerata</taxon>
        <taxon>Arachnida</taxon>
        <taxon>Acari</taxon>
        <taxon>Parasitiformes</taxon>
        <taxon>Ixodida</taxon>
        <taxon>Ixodoidea</taxon>
        <taxon>Ixodidae</taxon>
        <taxon>Ixodinae</taxon>
        <taxon>Ixodes</taxon>
    </lineage>
</organism>
<evidence type="ECO:0000256" key="1">
    <source>
        <dbReference type="SAM" id="MobiDB-lite"/>
    </source>
</evidence>
<dbReference type="AlphaFoldDB" id="A0A6B0U696"/>
<proteinExistence type="predicted"/>
<feature type="compositionally biased region" description="Low complexity" evidence="1">
    <location>
        <begin position="52"/>
        <end position="62"/>
    </location>
</feature>
<protein>
    <submittedName>
        <fullName evidence="2">Putative secreted protein</fullName>
    </submittedName>
</protein>
<reference evidence="2" key="1">
    <citation type="submission" date="2019-12" db="EMBL/GenBank/DDBJ databases">
        <title>An insight into the sialome of adult female Ixodes ricinus ticks feeding for 6 days.</title>
        <authorList>
            <person name="Perner J."/>
            <person name="Ribeiro J.M.C."/>
        </authorList>
    </citation>
    <scope>NUCLEOTIDE SEQUENCE</scope>
    <source>
        <strain evidence="2">Semi-engorged</strain>
        <tissue evidence="2">Salivary glands</tissue>
    </source>
</reference>
<accession>A0A6B0U696</accession>
<feature type="region of interest" description="Disordered" evidence="1">
    <location>
        <begin position="1"/>
        <end position="63"/>
    </location>
</feature>
<dbReference type="EMBL" id="GIFC01002002">
    <property type="protein sequence ID" value="MXU84085.1"/>
    <property type="molecule type" value="Transcribed_RNA"/>
</dbReference>
<sequence length="79" mass="8732">MAVAAAAAAVLRGSAPTRTRSPKRAAPRGTRLARGVIRPARTAGKRRRRTRMGPTTVATRATTPRRWKTWTRKRTVNRA</sequence>
<name>A0A6B0U696_IXORI</name>
<feature type="compositionally biased region" description="Low complexity" evidence="1">
    <location>
        <begin position="1"/>
        <end position="10"/>
    </location>
</feature>
<evidence type="ECO:0000313" key="2">
    <source>
        <dbReference type="EMBL" id="MXU84085.1"/>
    </source>
</evidence>